<proteinExistence type="predicted"/>
<organism evidence="1 2">
    <name type="scientific">Apiospora saccharicola</name>
    <dbReference type="NCBI Taxonomy" id="335842"/>
    <lineage>
        <taxon>Eukaryota</taxon>
        <taxon>Fungi</taxon>
        <taxon>Dikarya</taxon>
        <taxon>Ascomycota</taxon>
        <taxon>Pezizomycotina</taxon>
        <taxon>Sordariomycetes</taxon>
        <taxon>Xylariomycetidae</taxon>
        <taxon>Amphisphaeriales</taxon>
        <taxon>Apiosporaceae</taxon>
        <taxon>Apiospora</taxon>
    </lineage>
</organism>
<accession>A0ABR1TKI4</accession>
<evidence type="ECO:0000313" key="2">
    <source>
        <dbReference type="Proteomes" id="UP001446871"/>
    </source>
</evidence>
<evidence type="ECO:0000313" key="1">
    <source>
        <dbReference type="EMBL" id="KAK8047161.1"/>
    </source>
</evidence>
<dbReference type="Proteomes" id="UP001446871">
    <property type="component" value="Unassembled WGS sequence"/>
</dbReference>
<name>A0ABR1TKI4_9PEZI</name>
<gene>
    <name evidence="1" type="ORF">PG996_015225</name>
</gene>
<comment type="caution">
    <text evidence="1">The sequence shown here is derived from an EMBL/GenBank/DDBJ whole genome shotgun (WGS) entry which is preliminary data.</text>
</comment>
<reference evidence="1 2" key="1">
    <citation type="submission" date="2023-01" db="EMBL/GenBank/DDBJ databases">
        <title>Analysis of 21 Apiospora genomes using comparative genomics revels a genus with tremendous synthesis potential of carbohydrate active enzymes and secondary metabolites.</title>
        <authorList>
            <person name="Sorensen T."/>
        </authorList>
    </citation>
    <scope>NUCLEOTIDE SEQUENCE [LARGE SCALE GENOMIC DNA]</scope>
    <source>
        <strain evidence="1 2">CBS 83171</strain>
    </source>
</reference>
<sequence length="146" mass="16387">MAAPKSQFSCSIKNDAIKISRSVAATQGDSSLKIQFMRTLRVPANAPADSTLPPGLGQFPLDKVHDYPGMFPRGNQPRRRRTEESMWISFKSQDPYMIKVYAGDVNVVSGEHKYEGSETEARLRLRYHSQKRVQDYVAAPKQLSVA</sequence>
<protein>
    <submittedName>
        <fullName evidence="1">Uncharacterized protein</fullName>
    </submittedName>
</protein>
<keyword evidence="2" id="KW-1185">Reference proteome</keyword>
<dbReference type="EMBL" id="JAQQWM010000009">
    <property type="protein sequence ID" value="KAK8047161.1"/>
    <property type="molecule type" value="Genomic_DNA"/>
</dbReference>